<dbReference type="Proteomes" id="UP000324800">
    <property type="component" value="Unassembled WGS sequence"/>
</dbReference>
<dbReference type="EMBL" id="SNRW01002619">
    <property type="protein sequence ID" value="KAA6392218.1"/>
    <property type="molecule type" value="Genomic_DNA"/>
</dbReference>
<evidence type="ECO:0000313" key="1">
    <source>
        <dbReference type="EMBL" id="KAA6392218.1"/>
    </source>
</evidence>
<proteinExistence type="predicted"/>
<reference evidence="1 2" key="1">
    <citation type="submission" date="2019-03" db="EMBL/GenBank/DDBJ databases">
        <title>Single cell metagenomics reveals metabolic interactions within the superorganism composed of flagellate Streblomastix strix and complex community of Bacteroidetes bacteria on its surface.</title>
        <authorList>
            <person name="Treitli S.C."/>
            <person name="Kolisko M."/>
            <person name="Husnik F."/>
            <person name="Keeling P."/>
            <person name="Hampl V."/>
        </authorList>
    </citation>
    <scope>NUCLEOTIDE SEQUENCE [LARGE SCALE GENOMIC DNA]</scope>
    <source>
        <strain evidence="1">ST1C</strain>
    </source>
</reference>
<accession>A0A5J4WBA0</accession>
<evidence type="ECO:0000313" key="2">
    <source>
        <dbReference type="Proteomes" id="UP000324800"/>
    </source>
</evidence>
<dbReference type="AlphaFoldDB" id="A0A5J4WBA0"/>
<organism evidence="1 2">
    <name type="scientific">Streblomastix strix</name>
    <dbReference type="NCBI Taxonomy" id="222440"/>
    <lineage>
        <taxon>Eukaryota</taxon>
        <taxon>Metamonada</taxon>
        <taxon>Preaxostyla</taxon>
        <taxon>Oxymonadida</taxon>
        <taxon>Streblomastigidae</taxon>
        <taxon>Streblomastix</taxon>
    </lineage>
</organism>
<sequence>MISALNFPDAIIPVKDPRNRKLDPKLPKIELKQYKISRLNYRYIWTQQPKQEEGGKSINFENYELQYDNKLIQDWNE</sequence>
<comment type="caution">
    <text evidence="1">The sequence shown here is derived from an EMBL/GenBank/DDBJ whole genome shotgun (WGS) entry which is preliminary data.</text>
</comment>
<protein>
    <submittedName>
        <fullName evidence="1">Uncharacterized protein</fullName>
    </submittedName>
</protein>
<gene>
    <name evidence="1" type="ORF">EZS28_012258</name>
</gene>
<name>A0A5J4WBA0_9EUKA</name>